<dbReference type="eggNOG" id="ENOG502QQ2D">
    <property type="taxonomic scope" value="Eukaryota"/>
</dbReference>
<dbReference type="OrthoDB" id="2984690at2759"/>
<accession>D8QH15</accession>
<dbReference type="AlphaFoldDB" id="D8QH15"/>
<keyword evidence="2" id="KW-1185">Reference proteome</keyword>
<name>D8QH15_SCHCM</name>
<evidence type="ECO:0000313" key="1">
    <source>
        <dbReference type="EMBL" id="EFI92860.1"/>
    </source>
</evidence>
<dbReference type="KEGG" id="scm:SCHCO_02515869"/>
<gene>
    <name evidence="1" type="ORF">SCHCODRAFT_113160</name>
</gene>
<sequence length="397" mass="44199">MAHIVVYNNRETISIPLGAIDLPPSPFEPSSVADEEQTWSTVSDECGSSGLLSKLRQLDRRSLFTGSIADLEVTYLIPPPTDGDDASRARLESLCNGLKLGGNDETFRLDGLMNTFLLESSLRVNLDAFATFMIHMPLLEFARLCDQLRRDNEAWAERAKHNPGAERILGSANSYEIQCLSFYALSPAFLPNGATIPILPNEHRTLDRPCPHAVPDHQRPRHALDHICEFPYPPTYRERNEKLSPLALAVNAHFKLQTWKAREFDTSDNFILEQYCKFSDMFMDLLYFVPSVSPRDSENPAPSLVPSTARDSSALLHLGTSFTIATVDDLDDDYDDDYETDSDENTGYDLTAEEVAIVSQRASDGSLGDTERAEAAMLLIGMAGYTLQPDNPLATRF</sequence>
<dbReference type="EMBL" id="GL377312">
    <property type="protein sequence ID" value="EFI92860.1"/>
    <property type="molecule type" value="Genomic_DNA"/>
</dbReference>
<dbReference type="GeneID" id="9597914"/>
<dbReference type="HOGENOM" id="CLU_708145_0_0_1"/>
<organism evidence="2">
    <name type="scientific">Schizophyllum commune (strain H4-8 / FGSC 9210)</name>
    <name type="common">Split gill fungus</name>
    <dbReference type="NCBI Taxonomy" id="578458"/>
    <lineage>
        <taxon>Eukaryota</taxon>
        <taxon>Fungi</taxon>
        <taxon>Dikarya</taxon>
        <taxon>Basidiomycota</taxon>
        <taxon>Agaricomycotina</taxon>
        <taxon>Agaricomycetes</taxon>
        <taxon>Agaricomycetidae</taxon>
        <taxon>Agaricales</taxon>
        <taxon>Schizophyllaceae</taxon>
        <taxon>Schizophyllum</taxon>
    </lineage>
</organism>
<feature type="non-terminal residue" evidence="1">
    <location>
        <position position="397"/>
    </location>
</feature>
<dbReference type="InParanoid" id="D8QH15"/>
<dbReference type="Proteomes" id="UP000007431">
    <property type="component" value="Unassembled WGS sequence"/>
</dbReference>
<protein>
    <submittedName>
        <fullName evidence="1">Uncharacterized protein</fullName>
    </submittedName>
</protein>
<evidence type="ECO:0000313" key="2">
    <source>
        <dbReference type="Proteomes" id="UP000007431"/>
    </source>
</evidence>
<dbReference type="RefSeq" id="XP_003027763.1">
    <property type="nucleotide sequence ID" value="XM_003027717.1"/>
</dbReference>
<reference evidence="1 2" key="1">
    <citation type="journal article" date="2010" name="Nat. Biotechnol.">
        <title>Genome sequence of the model mushroom Schizophyllum commune.</title>
        <authorList>
            <person name="Ohm R.A."/>
            <person name="de Jong J.F."/>
            <person name="Lugones L.G."/>
            <person name="Aerts A."/>
            <person name="Kothe E."/>
            <person name="Stajich J.E."/>
            <person name="de Vries R.P."/>
            <person name="Record E."/>
            <person name="Levasseur A."/>
            <person name="Baker S.E."/>
            <person name="Bartholomew K.A."/>
            <person name="Coutinho P.M."/>
            <person name="Erdmann S."/>
            <person name="Fowler T.J."/>
            <person name="Gathman A.C."/>
            <person name="Lombard V."/>
            <person name="Henrissat B."/>
            <person name="Knabe N."/>
            <person name="Kuees U."/>
            <person name="Lilly W.W."/>
            <person name="Lindquist E."/>
            <person name="Lucas S."/>
            <person name="Magnuson J.K."/>
            <person name="Piumi F."/>
            <person name="Raudaskoski M."/>
            <person name="Salamov A."/>
            <person name="Schmutz J."/>
            <person name="Schwarze F.W.M.R."/>
            <person name="vanKuyk P.A."/>
            <person name="Horton J.S."/>
            <person name="Grigoriev I.V."/>
            <person name="Woesten H.A.B."/>
        </authorList>
    </citation>
    <scope>NUCLEOTIDE SEQUENCE [LARGE SCALE GENOMIC DNA]</scope>
    <source>
        <strain evidence="2">H4-8 / FGSC 9210</strain>
    </source>
</reference>
<dbReference type="VEuPathDB" id="FungiDB:SCHCODRAFT_02515869"/>
<proteinExistence type="predicted"/>